<dbReference type="Proteomes" id="UP000318017">
    <property type="component" value="Chromosome"/>
</dbReference>
<evidence type="ECO:0000313" key="14">
    <source>
        <dbReference type="EMBL" id="QDV27958.1"/>
    </source>
</evidence>
<dbReference type="InterPro" id="IPR047213">
    <property type="entry name" value="TPP_PYR_PDC_IPDC-like"/>
</dbReference>
<dbReference type="Pfam" id="PF00205">
    <property type="entry name" value="TPP_enzyme_M"/>
    <property type="match status" value="1"/>
</dbReference>
<feature type="binding site" evidence="9">
    <location>
        <position position="440"/>
    </location>
    <ligand>
        <name>Mg(2+)</name>
        <dbReference type="ChEBI" id="CHEBI:18420"/>
    </ligand>
</feature>
<keyword evidence="15" id="KW-1185">Reference proteome</keyword>
<feature type="binding site" evidence="9">
    <location>
        <position position="469"/>
    </location>
    <ligand>
        <name>Mg(2+)</name>
        <dbReference type="ChEBI" id="CHEBI:18420"/>
    </ligand>
</feature>
<dbReference type="Pfam" id="PF02775">
    <property type="entry name" value="TPP_enzyme_C"/>
    <property type="match status" value="1"/>
</dbReference>
<dbReference type="EMBL" id="CP036298">
    <property type="protein sequence ID" value="QDV27958.1"/>
    <property type="molecule type" value="Genomic_DNA"/>
</dbReference>
<evidence type="ECO:0000256" key="6">
    <source>
        <dbReference type="ARBA" id="ARBA00022842"/>
    </source>
</evidence>
<evidence type="ECO:0000256" key="5">
    <source>
        <dbReference type="ARBA" id="ARBA00022793"/>
    </source>
</evidence>
<keyword evidence="4 9" id="KW-0479">Metal-binding</keyword>
<comment type="cofactor">
    <cofactor evidence="9">
        <name>Mg(2+)</name>
        <dbReference type="ChEBI" id="CHEBI:18420"/>
    </cofactor>
    <text evidence="9">Binds 1 Mg(2+) per subunit.</text>
</comment>
<dbReference type="InterPro" id="IPR012110">
    <property type="entry name" value="PDC/IPDC-like"/>
</dbReference>
<dbReference type="Gene3D" id="3.40.50.1220">
    <property type="entry name" value="TPP-binding domain"/>
    <property type="match status" value="1"/>
</dbReference>
<evidence type="ECO:0000313" key="15">
    <source>
        <dbReference type="Proteomes" id="UP000318017"/>
    </source>
</evidence>
<dbReference type="GO" id="GO:0005829">
    <property type="term" value="C:cytosol"/>
    <property type="evidence" value="ECO:0007669"/>
    <property type="project" value="TreeGrafter"/>
</dbReference>
<dbReference type="Pfam" id="PF02776">
    <property type="entry name" value="TPP_enzyme_N"/>
    <property type="match status" value="1"/>
</dbReference>
<keyword evidence="8 14" id="KW-0456">Lyase</keyword>
<dbReference type="InterPro" id="IPR012001">
    <property type="entry name" value="Thiamin_PyroP_enz_TPP-bd_dom"/>
</dbReference>
<dbReference type="GO" id="GO:0047434">
    <property type="term" value="F:indolepyruvate decarboxylase activity"/>
    <property type="evidence" value="ECO:0007669"/>
    <property type="project" value="UniProtKB-EC"/>
</dbReference>
<dbReference type="PANTHER" id="PTHR43452:SF30">
    <property type="entry name" value="PYRUVATE DECARBOXYLASE ISOZYME 1-RELATED"/>
    <property type="match status" value="1"/>
</dbReference>
<dbReference type="PANTHER" id="PTHR43452">
    <property type="entry name" value="PYRUVATE DECARBOXYLASE"/>
    <property type="match status" value="1"/>
</dbReference>
<organism evidence="14 15">
    <name type="scientific">Aureliella helgolandensis</name>
    <dbReference type="NCBI Taxonomy" id="2527968"/>
    <lineage>
        <taxon>Bacteria</taxon>
        <taxon>Pseudomonadati</taxon>
        <taxon>Planctomycetota</taxon>
        <taxon>Planctomycetia</taxon>
        <taxon>Pirellulales</taxon>
        <taxon>Pirellulaceae</taxon>
        <taxon>Aureliella</taxon>
    </lineage>
</organism>
<feature type="binding site" evidence="9">
    <location>
        <position position="467"/>
    </location>
    <ligand>
        <name>Mg(2+)</name>
        <dbReference type="ChEBI" id="CHEBI:18420"/>
    </ligand>
</feature>
<name>A0A518GHB6_9BACT</name>
<dbReference type="Gene3D" id="3.40.50.970">
    <property type="match status" value="2"/>
</dbReference>
<dbReference type="SUPFAM" id="SSF52518">
    <property type="entry name" value="Thiamin diphosphate-binding fold (THDP-binding)"/>
    <property type="match status" value="2"/>
</dbReference>
<dbReference type="InterPro" id="IPR011766">
    <property type="entry name" value="TPP_enzyme_TPP-bd"/>
</dbReference>
<evidence type="ECO:0000259" key="13">
    <source>
        <dbReference type="Pfam" id="PF02776"/>
    </source>
</evidence>
<dbReference type="PIRSF" id="PIRSF036565">
    <property type="entry name" value="Pyruvt_ip_decrb"/>
    <property type="match status" value="1"/>
</dbReference>
<evidence type="ECO:0000259" key="12">
    <source>
        <dbReference type="Pfam" id="PF02775"/>
    </source>
</evidence>
<evidence type="ECO:0000259" key="11">
    <source>
        <dbReference type="Pfam" id="PF00205"/>
    </source>
</evidence>
<dbReference type="CDD" id="cd07038">
    <property type="entry name" value="TPP_PYR_PDC_IPDC_like"/>
    <property type="match status" value="1"/>
</dbReference>
<evidence type="ECO:0000256" key="1">
    <source>
        <dbReference type="ARBA" id="ARBA00001920"/>
    </source>
</evidence>
<comment type="cofactor">
    <cofactor evidence="2">
        <name>thiamine diphosphate</name>
        <dbReference type="ChEBI" id="CHEBI:58937"/>
    </cofactor>
</comment>
<comment type="cofactor">
    <cofactor evidence="1">
        <name>a metal cation</name>
        <dbReference type="ChEBI" id="CHEBI:25213"/>
    </cofactor>
</comment>
<gene>
    <name evidence="14" type="primary">ipdC</name>
    <name evidence="14" type="ORF">Q31a_63510</name>
</gene>
<evidence type="ECO:0000256" key="4">
    <source>
        <dbReference type="ARBA" id="ARBA00022723"/>
    </source>
</evidence>
<keyword evidence="14" id="KW-0670">Pyruvate</keyword>
<dbReference type="GO" id="GO:0000287">
    <property type="term" value="F:magnesium ion binding"/>
    <property type="evidence" value="ECO:0007669"/>
    <property type="project" value="InterPro"/>
</dbReference>
<dbReference type="EC" id="4.1.1.74" evidence="14"/>
<evidence type="ECO:0000256" key="7">
    <source>
        <dbReference type="ARBA" id="ARBA00023052"/>
    </source>
</evidence>
<evidence type="ECO:0000256" key="10">
    <source>
        <dbReference type="RuleBase" id="RU362132"/>
    </source>
</evidence>
<dbReference type="InterPro" id="IPR029035">
    <property type="entry name" value="DHS-like_NAD/FAD-binding_dom"/>
</dbReference>
<dbReference type="GO" id="GO:0030976">
    <property type="term" value="F:thiamine pyrophosphate binding"/>
    <property type="evidence" value="ECO:0007669"/>
    <property type="project" value="InterPro"/>
</dbReference>
<protein>
    <submittedName>
        <fullName evidence="14">Indole-3-pyruvate decarboxylase</fullName>
        <ecNumber evidence="14">4.1.1.74</ecNumber>
    </submittedName>
</protein>
<dbReference type="OrthoDB" id="4494979at2"/>
<proteinExistence type="inferred from homology"/>
<dbReference type="InterPro" id="IPR047214">
    <property type="entry name" value="TPP_PDC_IPDC"/>
</dbReference>
<evidence type="ECO:0000256" key="9">
    <source>
        <dbReference type="PIRSR" id="PIRSR036565-2"/>
    </source>
</evidence>
<dbReference type="InterPro" id="IPR012000">
    <property type="entry name" value="Thiamin_PyroP_enz_cen_dom"/>
</dbReference>
<sequence length="553" mass="61360">MQEANPTASTSIGDYLIQRLRDYGIADVFGIPGDYVLSFYGMLEQSELNVVGCTREDSAGFAADAYARLHGMGALCVTYCVGGLSVCNSIAGAFAEKSPVVVISGAPGLNERRNNPLLHHKVRDFHTQRQVFEKLCIDVAELNDPNTAFSEIDRVLDAAQRFKRPVYIELPRDMVHVVPTNSRKFQRIEAEVDQAGLAEAVRETVARLAAAQKPVIIAGVEIHRFGLQDLVLRLAESLQIPITATILGKSVVRETHPLYLGLYEGAMGRENVTQFVEESDCVLLLGTFMTDINLGIYTANLELRNCIYSTSEQLQVSHHYYHHVPLDAFLNELLAQQPTTTVREIPANLRRTLDEDFVVEPKRELSVSRMVKLINRRLRKDNIVIADIGDALFASTELLVHERADFLSPAYYTSMGFATPATLGACVAKPDQRVITLCGDGAFQMTGTELSTIIRQGFAPILIILDNHGYGTERFLHAGDWKYNEIHPWSYHQLPLIYGGGRGYLVETEGEFAEALAQAWEDTSCAQIIQAKISEGDASQTLLRLAERMGRQV</sequence>
<feature type="domain" description="Thiamine pyrophosphate enzyme N-terminal TPP-binding" evidence="13">
    <location>
        <begin position="12"/>
        <end position="113"/>
    </location>
</feature>
<dbReference type="GO" id="GO:0000949">
    <property type="term" value="P:aromatic amino acid family catabolic process to alcohol via Ehrlich pathway"/>
    <property type="evidence" value="ECO:0007669"/>
    <property type="project" value="TreeGrafter"/>
</dbReference>
<evidence type="ECO:0000256" key="2">
    <source>
        <dbReference type="ARBA" id="ARBA00001964"/>
    </source>
</evidence>
<dbReference type="GO" id="GO:0004737">
    <property type="term" value="F:pyruvate decarboxylase activity"/>
    <property type="evidence" value="ECO:0007669"/>
    <property type="project" value="TreeGrafter"/>
</dbReference>
<keyword evidence="7 10" id="KW-0786">Thiamine pyrophosphate</keyword>
<accession>A0A518GHB6</accession>
<feature type="domain" description="Thiamine pyrophosphate enzyme TPP-binding" evidence="12">
    <location>
        <begin position="388"/>
        <end position="524"/>
    </location>
</feature>
<keyword evidence="6 9" id="KW-0460">Magnesium</keyword>
<evidence type="ECO:0000256" key="3">
    <source>
        <dbReference type="ARBA" id="ARBA00007812"/>
    </source>
</evidence>
<dbReference type="RefSeq" id="WP_145086161.1">
    <property type="nucleotide sequence ID" value="NZ_CP036298.1"/>
</dbReference>
<dbReference type="InterPro" id="IPR029061">
    <property type="entry name" value="THDP-binding"/>
</dbReference>
<dbReference type="PROSITE" id="PS00187">
    <property type="entry name" value="TPP_ENZYMES"/>
    <property type="match status" value="1"/>
</dbReference>
<evidence type="ECO:0000256" key="8">
    <source>
        <dbReference type="ARBA" id="ARBA00023239"/>
    </source>
</evidence>
<comment type="similarity">
    <text evidence="3 10">Belongs to the TPP enzyme family.</text>
</comment>
<reference evidence="14 15" key="1">
    <citation type="submission" date="2019-02" db="EMBL/GenBank/DDBJ databases">
        <title>Deep-cultivation of Planctomycetes and their phenomic and genomic characterization uncovers novel biology.</title>
        <authorList>
            <person name="Wiegand S."/>
            <person name="Jogler M."/>
            <person name="Boedeker C."/>
            <person name="Pinto D."/>
            <person name="Vollmers J."/>
            <person name="Rivas-Marin E."/>
            <person name="Kohn T."/>
            <person name="Peeters S.H."/>
            <person name="Heuer A."/>
            <person name="Rast P."/>
            <person name="Oberbeckmann S."/>
            <person name="Bunk B."/>
            <person name="Jeske O."/>
            <person name="Meyerdierks A."/>
            <person name="Storesund J.E."/>
            <person name="Kallscheuer N."/>
            <person name="Luecker S."/>
            <person name="Lage O.M."/>
            <person name="Pohl T."/>
            <person name="Merkel B.J."/>
            <person name="Hornburger P."/>
            <person name="Mueller R.-W."/>
            <person name="Bruemmer F."/>
            <person name="Labrenz M."/>
            <person name="Spormann A.M."/>
            <person name="Op den Camp H."/>
            <person name="Overmann J."/>
            <person name="Amann R."/>
            <person name="Jetten M.S.M."/>
            <person name="Mascher T."/>
            <person name="Medema M.H."/>
            <person name="Devos D.P."/>
            <person name="Kaster A.-K."/>
            <person name="Ovreas L."/>
            <person name="Rohde M."/>
            <person name="Galperin M.Y."/>
            <person name="Jogler C."/>
        </authorList>
    </citation>
    <scope>NUCLEOTIDE SEQUENCE [LARGE SCALE GENOMIC DNA]</scope>
    <source>
        <strain evidence="14 15">Q31a</strain>
    </source>
</reference>
<dbReference type="InterPro" id="IPR000399">
    <property type="entry name" value="TPP-bd_CS"/>
</dbReference>
<dbReference type="KEGG" id="ahel:Q31a_63510"/>
<dbReference type="CDD" id="cd02005">
    <property type="entry name" value="TPP_PDC_IPDC"/>
    <property type="match status" value="1"/>
</dbReference>
<feature type="domain" description="Thiamine pyrophosphate enzyme central" evidence="11">
    <location>
        <begin position="202"/>
        <end position="334"/>
    </location>
</feature>
<dbReference type="SUPFAM" id="SSF52467">
    <property type="entry name" value="DHS-like NAD/FAD-binding domain"/>
    <property type="match status" value="1"/>
</dbReference>
<keyword evidence="5" id="KW-0210">Decarboxylase</keyword>
<dbReference type="AlphaFoldDB" id="A0A518GHB6"/>